<dbReference type="PANTHER" id="PTHR30086">
    <property type="entry name" value="ARGININE EXPORTER PROTEIN ARGO"/>
    <property type="match status" value="1"/>
</dbReference>
<keyword evidence="5 6" id="KW-0472">Membrane</keyword>
<comment type="caution">
    <text evidence="7">The sequence shown here is derived from an EMBL/GenBank/DDBJ whole genome shotgun (WGS) entry which is preliminary data.</text>
</comment>
<comment type="subcellular location">
    <subcellularLocation>
        <location evidence="1">Cell membrane</location>
        <topology evidence="1">Multi-pass membrane protein</topology>
    </subcellularLocation>
</comment>
<organism evidence="7 8">
    <name type="scientific">Xenorhabdus thuongxuanensis</name>
    <dbReference type="NCBI Taxonomy" id="1873484"/>
    <lineage>
        <taxon>Bacteria</taxon>
        <taxon>Pseudomonadati</taxon>
        <taxon>Pseudomonadota</taxon>
        <taxon>Gammaproteobacteria</taxon>
        <taxon>Enterobacterales</taxon>
        <taxon>Morganellaceae</taxon>
        <taxon>Xenorhabdus</taxon>
    </lineage>
</organism>
<keyword evidence="8" id="KW-1185">Reference proteome</keyword>
<dbReference type="AlphaFoldDB" id="A0A1Q5U7S6"/>
<evidence type="ECO:0000256" key="4">
    <source>
        <dbReference type="ARBA" id="ARBA00022989"/>
    </source>
</evidence>
<evidence type="ECO:0000256" key="1">
    <source>
        <dbReference type="ARBA" id="ARBA00004651"/>
    </source>
</evidence>
<dbReference type="Pfam" id="PF01810">
    <property type="entry name" value="LysE"/>
    <property type="match status" value="1"/>
</dbReference>
<dbReference type="GO" id="GO:0015171">
    <property type="term" value="F:amino acid transmembrane transporter activity"/>
    <property type="evidence" value="ECO:0007669"/>
    <property type="project" value="TreeGrafter"/>
</dbReference>
<proteinExistence type="predicted"/>
<evidence type="ECO:0000256" key="2">
    <source>
        <dbReference type="ARBA" id="ARBA00022475"/>
    </source>
</evidence>
<protein>
    <submittedName>
        <fullName evidence="7">Lysine transporter LysE</fullName>
    </submittedName>
</protein>
<gene>
    <name evidence="7" type="ORF">Xentx_00714</name>
</gene>
<keyword evidence="3 6" id="KW-0812">Transmembrane</keyword>
<keyword evidence="4 6" id="KW-1133">Transmembrane helix</keyword>
<evidence type="ECO:0000256" key="6">
    <source>
        <dbReference type="SAM" id="Phobius"/>
    </source>
</evidence>
<dbReference type="Proteomes" id="UP000186277">
    <property type="component" value="Unassembled WGS sequence"/>
</dbReference>
<dbReference type="EMBL" id="MKGR01000003">
    <property type="protein sequence ID" value="OKP08504.1"/>
    <property type="molecule type" value="Genomic_DNA"/>
</dbReference>
<accession>A0A1Q5U7S6</accession>
<dbReference type="PANTHER" id="PTHR30086:SF21">
    <property type="entry name" value="TRANSPORT PROTEIN"/>
    <property type="match status" value="1"/>
</dbReference>
<name>A0A1Q5U7S6_9GAMM</name>
<keyword evidence="2" id="KW-1003">Cell membrane</keyword>
<evidence type="ECO:0000256" key="5">
    <source>
        <dbReference type="ARBA" id="ARBA00023136"/>
    </source>
</evidence>
<dbReference type="InterPro" id="IPR001123">
    <property type="entry name" value="LeuE-type"/>
</dbReference>
<sequence length="124" mass="13832">MIYIGYKTLTSKTEVDVDINSSKATSIASFRTGFLTNVLNPKTTLFVVSIFTQIVSPFTDIELQIGYGLFMSLMHLIWFIGVATFFSHHKLRTIMLEKQAIFNRIIGIILMGLGVSLGVIPITN</sequence>
<evidence type="ECO:0000313" key="7">
    <source>
        <dbReference type="EMBL" id="OKP08504.1"/>
    </source>
</evidence>
<feature type="transmembrane region" description="Helical" evidence="6">
    <location>
        <begin position="65"/>
        <end position="89"/>
    </location>
</feature>
<feature type="transmembrane region" description="Helical" evidence="6">
    <location>
        <begin position="101"/>
        <end position="122"/>
    </location>
</feature>
<evidence type="ECO:0000256" key="3">
    <source>
        <dbReference type="ARBA" id="ARBA00022692"/>
    </source>
</evidence>
<evidence type="ECO:0000313" key="8">
    <source>
        <dbReference type="Proteomes" id="UP000186277"/>
    </source>
</evidence>
<reference evidence="7 8" key="1">
    <citation type="submission" date="2016-09" db="EMBL/GenBank/DDBJ databases">
        <title>Xenorhabdus thuongxuanensis sp. nov. and Xenorhabdus eapokensis sp. nov., isolated from Steinernema species.</title>
        <authorList>
            <person name="Kaempfer P."/>
            <person name="Tobias N.J."/>
            <person name="Phan Ke L."/>
            <person name="Bode H.B."/>
            <person name="Glaeser S.P."/>
        </authorList>
    </citation>
    <scope>NUCLEOTIDE SEQUENCE [LARGE SCALE GENOMIC DNA]</scope>
    <source>
        <strain evidence="7 8">30TX1</strain>
    </source>
</reference>
<dbReference type="GO" id="GO:0005886">
    <property type="term" value="C:plasma membrane"/>
    <property type="evidence" value="ECO:0007669"/>
    <property type="project" value="UniProtKB-SubCell"/>
</dbReference>